<evidence type="ECO:0000313" key="2">
    <source>
        <dbReference type="EMBL" id="NGO77163.1"/>
    </source>
</evidence>
<dbReference type="InterPro" id="IPR015943">
    <property type="entry name" value="WD40/YVTN_repeat-like_dom_sf"/>
</dbReference>
<dbReference type="SMART" id="SM00564">
    <property type="entry name" value="PQQ"/>
    <property type="match status" value="4"/>
</dbReference>
<dbReference type="InterPro" id="IPR018391">
    <property type="entry name" value="PQQ_b-propeller_rpt"/>
</dbReference>
<protein>
    <submittedName>
        <fullName evidence="2">PQQ-binding-like beta-propeller repeat protein</fullName>
    </submittedName>
</protein>
<organism evidence="2 3">
    <name type="scientific">Streptomyces mesophilus</name>
    <dbReference type="NCBI Taxonomy" id="1775132"/>
    <lineage>
        <taxon>Bacteria</taxon>
        <taxon>Bacillati</taxon>
        <taxon>Actinomycetota</taxon>
        <taxon>Actinomycetes</taxon>
        <taxon>Kitasatosporales</taxon>
        <taxon>Streptomycetaceae</taxon>
        <taxon>Streptomyces</taxon>
    </lineage>
</organism>
<feature type="domain" description="Pyrrolo-quinoline quinone repeat" evidence="1">
    <location>
        <begin position="22"/>
        <end position="172"/>
    </location>
</feature>
<accession>A0A6G4XIV7</accession>
<dbReference type="PANTHER" id="PTHR34512">
    <property type="entry name" value="CELL SURFACE PROTEIN"/>
    <property type="match status" value="1"/>
</dbReference>
<dbReference type="PANTHER" id="PTHR34512:SF30">
    <property type="entry name" value="OUTER MEMBRANE PROTEIN ASSEMBLY FACTOR BAMB"/>
    <property type="match status" value="1"/>
</dbReference>
<reference evidence="2 3" key="1">
    <citation type="submission" date="2020-02" db="EMBL/GenBank/DDBJ databases">
        <title>Whole-genome analyses of novel actinobacteria.</title>
        <authorList>
            <person name="Sahin N."/>
            <person name="Tokatli A."/>
        </authorList>
    </citation>
    <scope>NUCLEOTIDE SEQUENCE [LARGE SCALE GENOMIC DNA]</scope>
    <source>
        <strain evidence="2 3">YC504</strain>
    </source>
</reference>
<name>A0A6G4XIV7_9ACTN</name>
<dbReference type="Gene3D" id="2.40.10.480">
    <property type="match status" value="1"/>
</dbReference>
<dbReference type="InterPro" id="IPR002372">
    <property type="entry name" value="PQQ_rpt_dom"/>
</dbReference>
<dbReference type="SUPFAM" id="SSF50998">
    <property type="entry name" value="Quinoprotein alcohol dehydrogenase-like"/>
    <property type="match status" value="1"/>
</dbReference>
<dbReference type="EMBL" id="JAAKZW010000056">
    <property type="protein sequence ID" value="NGO77163.1"/>
    <property type="molecule type" value="Genomic_DNA"/>
</dbReference>
<keyword evidence="3" id="KW-1185">Reference proteome</keyword>
<dbReference type="Gene3D" id="2.130.10.10">
    <property type="entry name" value="YVTN repeat-like/Quinoprotein amine dehydrogenase"/>
    <property type="match status" value="1"/>
</dbReference>
<evidence type="ECO:0000259" key="1">
    <source>
        <dbReference type="Pfam" id="PF13360"/>
    </source>
</evidence>
<dbReference type="InterPro" id="IPR011047">
    <property type="entry name" value="Quinoprotein_ADH-like_sf"/>
</dbReference>
<sequence length="406" mass="44359">MYEDRAPDSVWLPKRRLRALKPVWEAQHAGPADSEALGSWHCDGLVVRASFDRLRAFDTSTGRQRWVWEVPGRDVLAAMAGQIVDGVALVAHWPDTYDGAKSAGVTALDMRSGHELWSVRQNLDELRGGTSGLRHGTVALSRDRAMVATGEGVVALDSRTGRTAWTVPHGAASRARIGAAGDRLVLVTQWAGSAAVTSVDTTDGTVRWERPVPLDGPIKEVEIASVDPLLLAVQGEGRRGGNHVLHLDADGRTVAEISAADGTSLVPYATWFLADRGRQIMWSGDVLIAFLKAPGFDVVGRLAAFSLSTGRHLWTWDDGWGIDALAWHRGCVVALRHHEEVSEGTHVGWRCDAYVLDPADGRAVARRRLRVTADEPYTVHLHDGRILWIDKKSGRGTPPVKAYDWR</sequence>
<comment type="caution">
    <text evidence="2">The sequence shown here is derived from an EMBL/GenBank/DDBJ whole genome shotgun (WGS) entry which is preliminary data.</text>
</comment>
<proteinExistence type="predicted"/>
<gene>
    <name evidence="2" type="ORF">G6045_16065</name>
</gene>
<dbReference type="RefSeq" id="WP_165332630.1">
    <property type="nucleotide sequence ID" value="NZ_JAAKZW010000056.1"/>
</dbReference>
<dbReference type="Proteomes" id="UP000481109">
    <property type="component" value="Unassembled WGS sequence"/>
</dbReference>
<dbReference type="AlphaFoldDB" id="A0A6G4XIV7"/>
<evidence type="ECO:0000313" key="3">
    <source>
        <dbReference type="Proteomes" id="UP000481109"/>
    </source>
</evidence>
<dbReference type="Pfam" id="PF13360">
    <property type="entry name" value="PQQ_2"/>
    <property type="match status" value="1"/>
</dbReference>